<evidence type="ECO:0000313" key="3">
    <source>
        <dbReference type="Proteomes" id="UP000265745"/>
    </source>
</evidence>
<gene>
    <name evidence="2" type="ORF">C2846_08365</name>
</gene>
<feature type="region of interest" description="Disordered" evidence="1">
    <location>
        <begin position="96"/>
        <end position="116"/>
    </location>
</feature>
<dbReference type="RefSeq" id="WP_119701227.1">
    <property type="nucleotide sequence ID" value="NZ_QJSA01000006.1"/>
</dbReference>
<organism evidence="2 3">
    <name type="scientific">Pseudomonas jilinensis</name>
    <dbReference type="NCBI Taxonomy" id="2078689"/>
    <lineage>
        <taxon>Bacteria</taxon>
        <taxon>Pseudomonadati</taxon>
        <taxon>Pseudomonadota</taxon>
        <taxon>Gammaproteobacteria</taxon>
        <taxon>Pseudomonadales</taxon>
        <taxon>Pseudomonadaceae</taxon>
        <taxon>Pseudomonas</taxon>
    </lineage>
</organism>
<evidence type="ECO:0000256" key="1">
    <source>
        <dbReference type="SAM" id="MobiDB-lite"/>
    </source>
</evidence>
<proteinExistence type="predicted"/>
<name>A0A396S1I5_9PSED</name>
<evidence type="ECO:0000313" key="2">
    <source>
        <dbReference type="EMBL" id="RHW21522.1"/>
    </source>
</evidence>
<accession>A0A396S1I5</accession>
<sequence length="116" mass="12985">MSAREEQLIQLLGLMARSMTHMTASVTAMAFEQLRSQDAALQNSAKRMIERMQAINEELDQQWELVGQLTGQRDQEALVEELDISSVRVHREAEASGTPSVDVLVRPHQGISRTVP</sequence>
<dbReference type="EMBL" id="QJSA01000006">
    <property type="protein sequence ID" value="RHW21522.1"/>
    <property type="molecule type" value="Genomic_DNA"/>
</dbReference>
<reference evidence="2 3" key="1">
    <citation type="submission" date="2018-06" db="EMBL/GenBank/DDBJ databases">
        <title>Pseudomonas jilinensis sp. nov., isolated from the production water of Jilin Oilfield in China.</title>
        <authorList>
            <person name="Wang J."/>
        </authorList>
    </citation>
    <scope>NUCLEOTIDE SEQUENCE [LARGE SCALE GENOMIC DNA]</scope>
    <source>
        <strain evidence="2 3">JS15-10A1</strain>
    </source>
</reference>
<dbReference type="Proteomes" id="UP000265745">
    <property type="component" value="Unassembled WGS sequence"/>
</dbReference>
<dbReference type="AlphaFoldDB" id="A0A396S1I5"/>
<protein>
    <submittedName>
        <fullName evidence="2">Uncharacterized protein</fullName>
    </submittedName>
</protein>
<keyword evidence="3" id="KW-1185">Reference proteome</keyword>
<dbReference type="OrthoDB" id="6903287at2"/>
<comment type="caution">
    <text evidence="2">The sequence shown here is derived from an EMBL/GenBank/DDBJ whole genome shotgun (WGS) entry which is preliminary data.</text>
</comment>